<reference evidence="1" key="2">
    <citation type="journal article" date="2020" name="Nat. Commun.">
        <title>Large-scale genome sequencing of mycorrhizal fungi provides insights into the early evolution of symbiotic traits.</title>
        <authorList>
            <person name="Miyauchi S."/>
            <person name="Kiss E."/>
            <person name="Kuo A."/>
            <person name="Drula E."/>
            <person name="Kohler A."/>
            <person name="Sanchez-Garcia M."/>
            <person name="Morin E."/>
            <person name="Andreopoulos B."/>
            <person name="Barry K.W."/>
            <person name="Bonito G."/>
            <person name="Buee M."/>
            <person name="Carver A."/>
            <person name="Chen C."/>
            <person name="Cichocki N."/>
            <person name="Clum A."/>
            <person name="Culley D."/>
            <person name="Crous P.W."/>
            <person name="Fauchery L."/>
            <person name="Girlanda M."/>
            <person name="Hayes R.D."/>
            <person name="Keri Z."/>
            <person name="LaButti K."/>
            <person name="Lipzen A."/>
            <person name="Lombard V."/>
            <person name="Magnuson J."/>
            <person name="Maillard F."/>
            <person name="Murat C."/>
            <person name="Nolan M."/>
            <person name="Ohm R.A."/>
            <person name="Pangilinan J."/>
            <person name="Pereira M.F."/>
            <person name="Perotto S."/>
            <person name="Peter M."/>
            <person name="Pfister S."/>
            <person name="Riley R."/>
            <person name="Sitrit Y."/>
            <person name="Stielow J.B."/>
            <person name="Szollosi G."/>
            <person name="Zifcakova L."/>
            <person name="Stursova M."/>
            <person name="Spatafora J.W."/>
            <person name="Tedersoo L."/>
            <person name="Vaario L.M."/>
            <person name="Yamada A."/>
            <person name="Yan M."/>
            <person name="Wang P."/>
            <person name="Xu J."/>
            <person name="Bruns T."/>
            <person name="Baldrian P."/>
            <person name="Vilgalys R."/>
            <person name="Dunand C."/>
            <person name="Henrissat B."/>
            <person name="Grigoriev I.V."/>
            <person name="Hibbett D."/>
            <person name="Nagy L.G."/>
            <person name="Martin F.M."/>
        </authorList>
    </citation>
    <scope>NUCLEOTIDE SEQUENCE</scope>
    <source>
        <strain evidence="1">BED1</strain>
    </source>
</reference>
<keyword evidence="2" id="KW-1185">Reference proteome</keyword>
<dbReference type="AlphaFoldDB" id="A0AAD4BT26"/>
<protein>
    <submittedName>
        <fullName evidence="1">Uncharacterized protein</fullName>
    </submittedName>
</protein>
<reference evidence="1" key="1">
    <citation type="submission" date="2019-10" db="EMBL/GenBank/DDBJ databases">
        <authorList>
            <consortium name="DOE Joint Genome Institute"/>
            <person name="Kuo A."/>
            <person name="Miyauchi S."/>
            <person name="Kiss E."/>
            <person name="Drula E."/>
            <person name="Kohler A."/>
            <person name="Sanchez-Garcia M."/>
            <person name="Andreopoulos B."/>
            <person name="Barry K.W."/>
            <person name="Bonito G."/>
            <person name="Buee M."/>
            <person name="Carver A."/>
            <person name="Chen C."/>
            <person name="Cichocki N."/>
            <person name="Clum A."/>
            <person name="Culley D."/>
            <person name="Crous P.W."/>
            <person name="Fauchery L."/>
            <person name="Girlanda M."/>
            <person name="Hayes R."/>
            <person name="Keri Z."/>
            <person name="LaButti K."/>
            <person name="Lipzen A."/>
            <person name="Lombard V."/>
            <person name="Magnuson J."/>
            <person name="Maillard F."/>
            <person name="Morin E."/>
            <person name="Murat C."/>
            <person name="Nolan M."/>
            <person name="Ohm R."/>
            <person name="Pangilinan J."/>
            <person name="Pereira M."/>
            <person name="Perotto S."/>
            <person name="Peter M."/>
            <person name="Riley R."/>
            <person name="Sitrit Y."/>
            <person name="Stielow B."/>
            <person name="Szollosi G."/>
            <person name="Zifcakova L."/>
            <person name="Stursova M."/>
            <person name="Spatafora J.W."/>
            <person name="Tedersoo L."/>
            <person name="Vaario L.-M."/>
            <person name="Yamada A."/>
            <person name="Yan M."/>
            <person name="Wang P."/>
            <person name="Xu J."/>
            <person name="Bruns T."/>
            <person name="Baldrian P."/>
            <person name="Vilgalys R."/>
            <person name="Henrissat B."/>
            <person name="Grigoriev I.V."/>
            <person name="Hibbett D."/>
            <person name="Nagy L.G."/>
            <person name="Martin F.M."/>
        </authorList>
    </citation>
    <scope>NUCLEOTIDE SEQUENCE</scope>
    <source>
        <strain evidence="1">BED1</strain>
    </source>
</reference>
<proteinExistence type="predicted"/>
<evidence type="ECO:0000313" key="1">
    <source>
        <dbReference type="EMBL" id="KAF8439005.1"/>
    </source>
</evidence>
<organism evidence="1 2">
    <name type="scientific">Boletus edulis BED1</name>
    <dbReference type="NCBI Taxonomy" id="1328754"/>
    <lineage>
        <taxon>Eukaryota</taxon>
        <taxon>Fungi</taxon>
        <taxon>Dikarya</taxon>
        <taxon>Basidiomycota</taxon>
        <taxon>Agaricomycotina</taxon>
        <taxon>Agaricomycetes</taxon>
        <taxon>Agaricomycetidae</taxon>
        <taxon>Boletales</taxon>
        <taxon>Boletineae</taxon>
        <taxon>Boletaceae</taxon>
        <taxon>Boletoideae</taxon>
        <taxon>Boletus</taxon>
    </lineage>
</organism>
<dbReference type="EMBL" id="WHUW01000015">
    <property type="protein sequence ID" value="KAF8439005.1"/>
    <property type="molecule type" value="Genomic_DNA"/>
</dbReference>
<dbReference type="Proteomes" id="UP001194468">
    <property type="component" value="Unassembled WGS sequence"/>
</dbReference>
<sequence>MTYSSAPEVFGSSRRCRPGYLSTSELDLSPHQAQLDIICFKSIAQHESSQEEYEVEQWVTAVNWLVSRRPTGHERKRMSVQRIGTSAVSGGIETRTKWCASTPESLTSQSPFENLGSTGISNLFSSRRLKLFELGQHPGDNIIVVMQKLMCLQTRICQLDLDVSTGLRGHRCQGSASSWPNRLFSAEFTCQDAGVGFARVRIYVQKKISSTRRLYTPIGTPRRGTIMSLFPTKEKTNVSWTSRISALLIDRTLYVM</sequence>
<name>A0AAD4BT26_BOLED</name>
<comment type="caution">
    <text evidence="1">The sequence shown here is derived from an EMBL/GenBank/DDBJ whole genome shotgun (WGS) entry which is preliminary data.</text>
</comment>
<accession>A0AAD4BT26</accession>
<gene>
    <name evidence="1" type="ORF">L210DRAFT_2239562</name>
</gene>
<evidence type="ECO:0000313" key="2">
    <source>
        <dbReference type="Proteomes" id="UP001194468"/>
    </source>
</evidence>